<reference evidence="1 2" key="1">
    <citation type="journal article" date="2019" name="Int. J. Syst. Evol. Microbiol.">
        <title>The Global Catalogue of Microorganisms (GCM) 10K type strain sequencing project: providing services to taxonomists for standard genome sequencing and annotation.</title>
        <authorList>
            <consortium name="The Broad Institute Genomics Platform"/>
            <consortium name="The Broad Institute Genome Sequencing Center for Infectious Disease"/>
            <person name="Wu L."/>
            <person name="Ma J."/>
        </authorList>
    </citation>
    <scope>NUCLEOTIDE SEQUENCE [LARGE SCALE GENOMIC DNA]</scope>
    <source>
        <strain evidence="1 2">JCM 14323</strain>
    </source>
</reference>
<protein>
    <submittedName>
        <fullName evidence="1">Uncharacterized protein</fullName>
    </submittedName>
</protein>
<comment type="caution">
    <text evidence="1">The sequence shown here is derived from an EMBL/GenBank/DDBJ whole genome shotgun (WGS) entry which is preliminary data.</text>
</comment>
<gene>
    <name evidence="1" type="ORF">GCM10009750_11550</name>
</gene>
<evidence type="ECO:0000313" key="1">
    <source>
        <dbReference type="EMBL" id="GAA1829624.1"/>
    </source>
</evidence>
<organism evidence="1 2">
    <name type="scientific">Agromyces salentinus</name>
    <dbReference type="NCBI Taxonomy" id="269421"/>
    <lineage>
        <taxon>Bacteria</taxon>
        <taxon>Bacillati</taxon>
        <taxon>Actinomycetota</taxon>
        <taxon>Actinomycetes</taxon>
        <taxon>Micrococcales</taxon>
        <taxon>Microbacteriaceae</taxon>
        <taxon>Agromyces</taxon>
    </lineage>
</organism>
<sequence length="82" mass="9426">MISELSYLHLQQAEEDRFAQELERRRDHRERIREADAAAVRTTSSGQPSGDGWWAEVLHPWHTTRGARAERRAGHAHGARTV</sequence>
<keyword evidence="2" id="KW-1185">Reference proteome</keyword>
<proteinExistence type="predicted"/>
<name>A0ABN2MJV2_9MICO</name>
<evidence type="ECO:0000313" key="2">
    <source>
        <dbReference type="Proteomes" id="UP001501746"/>
    </source>
</evidence>
<dbReference type="Proteomes" id="UP001501746">
    <property type="component" value="Unassembled WGS sequence"/>
</dbReference>
<dbReference type="EMBL" id="BAAANK010000003">
    <property type="protein sequence ID" value="GAA1829624.1"/>
    <property type="molecule type" value="Genomic_DNA"/>
</dbReference>
<accession>A0ABN2MJV2</accession>